<evidence type="ECO:0000313" key="2">
    <source>
        <dbReference type="Proteomes" id="UP000036756"/>
    </source>
</evidence>
<evidence type="ECO:0000313" key="1">
    <source>
        <dbReference type="EMBL" id="KMT20866.1"/>
    </source>
</evidence>
<dbReference type="RefSeq" id="WP_048571269.1">
    <property type="nucleotide sequence ID" value="NZ_LFVU01000028.1"/>
</dbReference>
<reference evidence="1 2" key="1">
    <citation type="submission" date="2015-06" db="EMBL/GenBank/DDBJ databases">
        <title>Draft genome sequence of the purine-degrading Clostridium cylindrosporum HC-1 (DSM 605).</title>
        <authorList>
            <person name="Poehlein A."/>
            <person name="Schiel-Bengelsdorf B."/>
            <person name="Bengelsdorf F."/>
            <person name="Daniel R."/>
            <person name="Duerre P."/>
        </authorList>
    </citation>
    <scope>NUCLEOTIDE SEQUENCE [LARGE SCALE GENOMIC DNA]</scope>
    <source>
        <strain evidence="1 2">DSM 605</strain>
    </source>
</reference>
<dbReference type="Proteomes" id="UP000036756">
    <property type="component" value="Unassembled WGS sequence"/>
</dbReference>
<dbReference type="OrthoDB" id="1913818at2"/>
<comment type="caution">
    <text evidence="1">The sequence shown here is derived from an EMBL/GenBank/DDBJ whole genome shotgun (WGS) entry which is preliminary data.</text>
</comment>
<name>A0A0J8FZ19_CLOCY</name>
<dbReference type="InterPro" id="IPR046650">
    <property type="entry name" value="DUF6762"/>
</dbReference>
<dbReference type="Pfam" id="PF20548">
    <property type="entry name" value="DUF6762"/>
    <property type="match status" value="1"/>
</dbReference>
<accession>A0A0J8FZ19</accession>
<sequence>MDASSIVIMEKEDGILSKEVASFKLEKGLNLVFKVFMEDEILNLFLTIDKEEVSDEEFEHIYEEYDFKYFHDKGYEIEEVDGYYNPIWVIKIPFSNEHTLMESIVNEVLDYHINELERVYNEF</sequence>
<gene>
    <name evidence="1" type="ORF">CLCY_1c01000</name>
</gene>
<keyword evidence="2" id="KW-1185">Reference proteome</keyword>
<dbReference type="AlphaFoldDB" id="A0A0J8FZ19"/>
<dbReference type="EMBL" id="LFVU01000028">
    <property type="protein sequence ID" value="KMT20866.1"/>
    <property type="molecule type" value="Genomic_DNA"/>
</dbReference>
<dbReference type="PATRIC" id="fig|1121307.3.peg.461"/>
<protein>
    <submittedName>
        <fullName evidence="1">Uncharacterized protein</fullName>
    </submittedName>
</protein>
<organism evidence="1 2">
    <name type="scientific">Clostridium cylindrosporum DSM 605</name>
    <dbReference type="NCBI Taxonomy" id="1121307"/>
    <lineage>
        <taxon>Bacteria</taxon>
        <taxon>Bacillati</taxon>
        <taxon>Bacillota</taxon>
        <taxon>Clostridia</taxon>
        <taxon>Eubacteriales</taxon>
        <taxon>Clostridiaceae</taxon>
        <taxon>Clostridium</taxon>
    </lineage>
</organism>
<proteinExistence type="predicted"/>